<reference evidence="3" key="1">
    <citation type="submission" date="2018-05" db="EMBL/GenBank/DDBJ databases">
        <title>Complete genome sequence of Actinobacillus porcitonsillarum reference strain 9953L55 (CCUG 46996).</title>
        <authorList>
            <person name="Dona V."/>
            <person name="Perreten V."/>
        </authorList>
    </citation>
    <scope>NUCLEOTIDE SEQUENCE [LARGE SCALE GENOMIC DNA]</scope>
    <source>
        <strain evidence="3">9953L55</strain>
    </source>
</reference>
<evidence type="ECO:0000259" key="1">
    <source>
        <dbReference type="Pfam" id="PF00535"/>
    </source>
</evidence>
<dbReference type="CDD" id="cd00761">
    <property type="entry name" value="Glyco_tranf_GTA_type"/>
    <property type="match status" value="1"/>
</dbReference>
<dbReference type="EMBL" id="CP029206">
    <property type="protein sequence ID" value="AWI51825.1"/>
    <property type="molecule type" value="Genomic_DNA"/>
</dbReference>
<name>A0A2U8FLF2_9PAST</name>
<evidence type="ECO:0000313" key="2">
    <source>
        <dbReference type="EMBL" id="AWI51825.1"/>
    </source>
</evidence>
<keyword evidence="2" id="KW-0808">Transferase</keyword>
<evidence type="ECO:0000313" key="3">
    <source>
        <dbReference type="Proteomes" id="UP000244920"/>
    </source>
</evidence>
<dbReference type="RefSeq" id="WP_108925018.1">
    <property type="nucleotide sequence ID" value="NZ_CP029206.1"/>
</dbReference>
<sequence>MNNQTIKTVAVITSTIGRPELERAILSVKNQTYPCKHYVFVDGEQFAEKAKAILDKYPDVIATYLPMNTGANGWTNSSINAIAPFLIKEDAICYLDDDNWYEPTHVENGVKTLNESGADYVYSFRNFYDDKAQFICQDTLESIGFYENKLDNPYAYQITVENETIGMTTMLHKKHHIDTNCYMMRKSLTVLTSRFWYSGIYNDTNVFNALMQLNASHCCTKAFTVNYQYDLEKYDIGFILSVEKAFPHLTRDEVKQLNYQVTAQKQLKNLEQHGGVYPWDKEY</sequence>
<proteinExistence type="predicted"/>
<feature type="domain" description="Glycosyltransferase 2-like" evidence="1">
    <location>
        <begin position="18"/>
        <end position="156"/>
    </location>
</feature>
<dbReference type="Proteomes" id="UP000244920">
    <property type="component" value="Chromosome"/>
</dbReference>
<dbReference type="KEGG" id="apor:DDU33_10175"/>
<dbReference type="Pfam" id="PF00535">
    <property type="entry name" value="Glycos_transf_2"/>
    <property type="match status" value="1"/>
</dbReference>
<dbReference type="GO" id="GO:0016740">
    <property type="term" value="F:transferase activity"/>
    <property type="evidence" value="ECO:0007669"/>
    <property type="project" value="UniProtKB-KW"/>
</dbReference>
<gene>
    <name evidence="2" type="ORF">DDU33_10175</name>
</gene>
<accession>A0A2U8FLF2</accession>
<dbReference type="SUPFAM" id="SSF53448">
    <property type="entry name" value="Nucleotide-diphospho-sugar transferases"/>
    <property type="match status" value="1"/>
</dbReference>
<dbReference type="AlphaFoldDB" id="A0A2U8FLF2"/>
<dbReference type="Gene3D" id="3.90.550.10">
    <property type="entry name" value="Spore Coat Polysaccharide Biosynthesis Protein SpsA, Chain A"/>
    <property type="match status" value="1"/>
</dbReference>
<dbReference type="InterPro" id="IPR029044">
    <property type="entry name" value="Nucleotide-diphossugar_trans"/>
</dbReference>
<keyword evidence="3" id="KW-1185">Reference proteome</keyword>
<dbReference type="InterPro" id="IPR001173">
    <property type="entry name" value="Glyco_trans_2-like"/>
</dbReference>
<organism evidence="2 3">
    <name type="scientific">Actinobacillus porcitonsillarum</name>
    <dbReference type="NCBI Taxonomy" id="189834"/>
    <lineage>
        <taxon>Bacteria</taxon>
        <taxon>Pseudomonadati</taxon>
        <taxon>Pseudomonadota</taxon>
        <taxon>Gammaproteobacteria</taxon>
        <taxon>Pasteurellales</taxon>
        <taxon>Pasteurellaceae</taxon>
        <taxon>Actinobacillus</taxon>
    </lineage>
</organism>
<protein>
    <submittedName>
        <fullName evidence="2">Glycosyltransferase</fullName>
    </submittedName>
</protein>